<evidence type="ECO:0000313" key="2">
    <source>
        <dbReference type="Proteomes" id="UP001482231"/>
    </source>
</evidence>
<dbReference type="InterPro" id="IPR042268">
    <property type="entry name" value="BamC_C"/>
</dbReference>
<dbReference type="InterPro" id="IPR010653">
    <property type="entry name" value="NlpB/DapX"/>
</dbReference>
<protein>
    <submittedName>
        <fullName evidence="1">Outer membrane protein assembly factor BamC</fullName>
    </submittedName>
</protein>
<gene>
    <name evidence="1" type="primary">bamC</name>
    <name evidence="1" type="ORF">V6E02_01580</name>
</gene>
<dbReference type="EMBL" id="JBAJEX010000001">
    <property type="protein sequence ID" value="MEO1765913.1"/>
    <property type="molecule type" value="Genomic_DNA"/>
</dbReference>
<comment type="caution">
    <text evidence="1">The sequence shown here is derived from an EMBL/GenBank/DDBJ whole genome shotgun (WGS) entry which is preliminary data.</text>
</comment>
<accession>A0ABV0EDU3</accession>
<reference evidence="1 2" key="1">
    <citation type="submission" date="2024-02" db="EMBL/GenBank/DDBJ databases">
        <title>New thermophilic sulfur-oxidizing bacteria from a hot springs of the Uzon caldera (Kamchatka, Russia).</title>
        <authorList>
            <person name="Dukat A.M."/>
            <person name="Elcheninov A.G."/>
            <person name="Frolov E.N."/>
        </authorList>
    </citation>
    <scope>NUCLEOTIDE SEQUENCE [LARGE SCALE GENOMIC DNA]</scope>
    <source>
        <strain evidence="1 2">AK1</strain>
    </source>
</reference>
<organism evidence="1 2">
    <name type="scientific">Thiobacter aerophilum</name>
    <dbReference type="NCBI Taxonomy" id="3121275"/>
    <lineage>
        <taxon>Bacteria</taxon>
        <taxon>Pseudomonadati</taxon>
        <taxon>Pseudomonadota</taxon>
        <taxon>Betaproteobacteria</taxon>
        <taxon>Burkholderiales</taxon>
        <taxon>Thiobacteraceae</taxon>
        <taxon>Thiobacter</taxon>
    </lineage>
</organism>
<proteinExistence type="predicted"/>
<dbReference type="Gene3D" id="3.30.310.170">
    <property type="entry name" value="Outer membrane protein assembly factor BamC"/>
    <property type="match status" value="1"/>
</dbReference>
<dbReference type="PROSITE" id="PS51257">
    <property type="entry name" value="PROKAR_LIPOPROTEIN"/>
    <property type="match status" value="1"/>
</dbReference>
<evidence type="ECO:0000313" key="1">
    <source>
        <dbReference type="EMBL" id="MEO1765913.1"/>
    </source>
</evidence>
<dbReference type="Pfam" id="PF06804">
    <property type="entry name" value="Lipoprotein_18"/>
    <property type="match status" value="1"/>
</dbReference>
<sequence length="381" mass="43164">MKRGIKSGMALLLIATLSIGGCSMSLETKKIDYKSAGKIPPLDVPPDLTATTPDDRYVVPDVTPRGSATLSAYQQERQARPTTANATAGNLLPDLANVRVERAGNQRWLVVKAPPEQVWPVVRDFWQELGFIIKTEQPEAGIMETDWAENRAKIPQDFIRNILGKVLDSLYSTAERDKFRTRLEPGKEPGTTEVYISHRGMYEVLEGGDGGQRTIWQPRPPDPELEAEMLRRLMVRFGVEESRSKTLLATSKDVDRARLDRRPDGSASLVLDDAFDRAWRRVGLALDRVGFTVVDRDRSQGLYYVRYLDPEAEDTKKKDDGWFSKLAFWRSRDKQQKPEEFRVRVTEVNEATRVAIEDKQGAPDKSETASKILNLLYEQLK</sequence>
<dbReference type="Proteomes" id="UP001482231">
    <property type="component" value="Unassembled WGS sequence"/>
</dbReference>
<name>A0ABV0EDU3_9BURK</name>
<dbReference type="RefSeq" id="WP_347306483.1">
    <property type="nucleotide sequence ID" value="NZ_JBAJEX010000001.1"/>
</dbReference>
<keyword evidence="2" id="KW-1185">Reference proteome</keyword>